<accession>D2W378</accession>
<feature type="compositionally biased region" description="Polar residues" evidence="1">
    <location>
        <begin position="137"/>
        <end position="147"/>
    </location>
</feature>
<reference evidence="2 3" key="1">
    <citation type="journal article" date="2010" name="Cell">
        <title>The genome of Naegleria gruberi illuminates early eukaryotic versatility.</title>
        <authorList>
            <person name="Fritz-Laylin L.K."/>
            <person name="Prochnik S.E."/>
            <person name="Ginger M.L."/>
            <person name="Dacks J.B."/>
            <person name="Carpenter M.L."/>
            <person name="Field M.C."/>
            <person name="Kuo A."/>
            <person name="Paredez A."/>
            <person name="Chapman J."/>
            <person name="Pham J."/>
            <person name="Shu S."/>
            <person name="Neupane R."/>
            <person name="Cipriano M."/>
            <person name="Mancuso J."/>
            <person name="Tu H."/>
            <person name="Salamov A."/>
            <person name="Lindquist E."/>
            <person name="Shapiro H."/>
            <person name="Lucas S."/>
            <person name="Grigoriev I.V."/>
            <person name="Cande W.Z."/>
            <person name="Fulton C."/>
            <person name="Rokhsar D.S."/>
            <person name="Dawson S.C."/>
        </authorList>
    </citation>
    <scope>NUCLEOTIDE SEQUENCE [LARGE SCALE GENOMIC DNA]</scope>
    <source>
        <strain evidence="2 3">NEG-M</strain>
    </source>
</reference>
<feature type="compositionally biased region" description="Low complexity" evidence="1">
    <location>
        <begin position="120"/>
        <end position="129"/>
    </location>
</feature>
<keyword evidence="3" id="KW-1185">Reference proteome</keyword>
<feature type="compositionally biased region" description="Low complexity" evidence="1">
    <location>
        <begin position="34"/>
        <end position="46"/>
    </location>
</feature>
<dbReference type="RefSeq" id="XP_002669185.1">
    <property type="nucleotide sequence ID" value="XM_002669139.1"/>
</dbReference>
<evidence type="ECO:0000256" key="1">
    <source>
        <dbReference type="SAM" id="MobiDB-lite"/>
    </source>
</evidence>
<dbReference type="KEGG" id="ngr:NAEGRDRAFT_75848"/>
<dbReference type="GeneID" id="8862537"/>
<feature type="compositionally biased region" description="Low complexity" evidence="1">
    <location>
        <begin position="77"/>
        <end position="103"/>
    </location>
</feature>
<name>D2W378_NAEGR</name>
<proteinExistence type="predicted"/>
<dbReference type="InParanoid" id="D2W378"/>
<gene>
    <name evidence="2" type="ORF">NAEGRDRAFT_75848</name>
</gene>
<dbReference type="VEuPathDB" id="AmoebaDB:NAEGRDRAFT_75848"/>
<feature type="compositionally biased region" description="Low complexity" evidence="1">
    <location>
        <begin position="159"/>
        <end position="174"/>
    </location>
</feature>
<evidence type="ECO:0000313" key="3">
    <source>
        <dbReference type="Proteomes" id="UP000006671"/>
    </source>
</evidence>
<feature type="region of interest" description="Disordered" evidence="1">
    <location>
        <begin position="1"/>
        <end position="210"/>
    </location>
</feature>
<feature type="compositionally biased region" description="Low complexity" evidence="1">
    <location>
        <begin position="188"/>
        <end position="210"/>
    </location>
</feature>
<protein>
    <submittedName>
        <fullName evidence="2">Predicted protein</fullName>
    </submittedName>
</protein>
<organism evidence="3">
    <name type="scientific">Naegleria gruberi</name>
    <name type="common">Amoeba</name>
    <dbReference type="NCBI Taxonomy" id="5762"/>
    <lineage>
        <taxon>Eukaryota</taxon>
        <taxon>Discoba</taxon>
        <taxon>Heterolobosea</taxon>
        <taxon>Tetramitia</taxon>
        <taxon>Eutetramitia</taxon>
        <taxon>Vahlkampfiidae</taxon>
        <taxon>Naegleria</taxon>
    </lineage>
</organism>
<dbReference type="EMBL" id="GG738930">
    <property type="protein sequence ID" value="EFC36441.1"/>
    <property type="molecule type" value="Genomic_DNA"/>
</dbReference>
<sequence length="613" mass="69012">MSSSPFGIHKTDKSSSATPPTTINNSVPPPPPNNIVNNNNNTTLPNWRQQQLTKKEESKSVAVGCSLPNVPPPPPSIGSGYQIPPKNVTTSQLTSSSKSTTQPIVPPPPPGIVNNHSMNQQPNWRQQQQIKKEESNRSVTNATQQLPNVPPPPGNSVTQNLQQPNWRQQQQAMNTKKENITIPPPIPSSTTTVKLPTSTAPPTSSTTVTSSHAVTVGSGGIVVPPPPPGNFVAITHQANVRKPIINTYIPPVVVSTEETLEFYKELCDKIPEKRIGPGFKDIPEPKFNCKKHTNTGDSELELSIEDSDPNYVVIPSQFQYDSGLGFSFAFSVRIHNPKPYYIFVREVQVFYKDMTGKWIEANFPSYQTLGINFHHDDKLKVEGMEKLWCHFTANFTPIPKLSQVIWGTSYSYITHPSLPQPLTLKLIIHDSLEKTKELLVEQVNVIFPKKRNNRYIEILNEISTFKKGTKYGIETVESFYKIVFCEDMYYGDAKFISFGFQDHEEREENRDKIPTSIEISCGSMSESSNYSETQYIQIDFIEKLEQQAKKENLSEIPYAHFGVVFLFDSKGLMYGARVKIESTSQTVEKIVLLRDLIKVLKLDKQTIKKRFIY</sequence>
<evidence type="ECO:0000313" key="2">
    <source>
        <dbReference type="EMBL" id="EFC36441.1"/>
    </source>
</evidence>
<dbReference type="Proteomes" id="UP000006671">
    <property type="component" value="Unassembled WGS sequence"/>
</dbReference>
<dbReference type="AlphaFoldDB" id="D2W378"/>